<evidence type="ECO:0000256" key="13">
    <source>
        <dbReference type="ARBA" id="ARBA00047880"/>
    </source>
</evidence>
<dbReference type="InterPro" id="IPR002606">
    <property type="entry name" value="Riboflavin_kinase_bac"/>
</dbReference>
<keyword evidence="9 15" id="KW-0418">Kinase</keyword>
<name>A0A927CFW3_9BACL</name>
<dbReference type="InterPro" id="IPR014729">
    <property type="entry name" value="Rossmann-like_a/b/a_fold"/>
</dbReference>
<dbReference type="PANTHER" id="PTHR22749">
    <property type="entry name" value="RIBOFLAVIN KINASE/FMN ADENYLYLTRANSFERASE"/>
    <property type="match status" value="1"/>
</dbReference>
<dbReference type="Proteomes" id="UP000639396">
    <property type="component" value="Unassembled WGS sequence"/>
</dbReference>
<comment type="catalytic activity">
    <reaction evidence="13 15">
        <text>riboflavin + ATP = FMN + ADP + H(+)</text>
        <dbReference type="Rhea" id="RHEA:14357"/>
        <dbReference type="ChEBI" id="CHEBI:15378"/>
        <dbReference type="ChEBI" id="CHEBI:30616"/>
        <dbReference type="ChEBI" id="CHEBI:57986"/>
        <dbReference type="ChEBI" id="CHEBI:58210"/>
        <dbReference type="ChEBI" id="CHEBI:456216"/>
        <dbReference type="EC" id="2.7.1.26"/>
    </reaction>
</comment>
<dbReference type="GO" id="GO:0003919">
    <property type="term" value="F:FMN adenylyltransferase activity"/>
    <property type="evidence" value="ECO:0007669"/>
    <property type="project" value="UniProtKB-UniRule"/>
</dbReference>
<comment type="pathway">
    <text evidence="3 15">Cofactor biosynthesis; FMN biosynthesis; FMN from riboflavin (ATP route): step 1/1.</text>
</comment>
<evidence type="ECO:0000256" key="15">
    <source>
        <dbReference type="PIRNR" id="PIRNR004491"/>
    </source>
</evidence>
<dbReference type="Pfam" id="PF01687">
    <property type="entry name" value="Flavokinase"/>
    <property type="match status" value="1"/>
</dbReference>
<dbReference type="PANTHER" id="PTHR22749:SF6">
    <property type="entry name" value="RIBOFLAVIN KINASE"/>
    <property type="match status" value="1"/>
</dbReference>
<dbReference type="EC" id="2.7.1.26" evidence="15"/>
<reference evidence="17" key="1">
    <citation type="submission" date="2020-09" db="EMBL/GenBank/DDBJ databases">
        <title>A novel bacterium of genus Paenibacillus, isolated from South China Sea.</title>
        <authorList>
            <person name="Huang H."/>
            <person name="Mo K."/>
            <person name="Hu Y."/>
        </authorList>
    </citation>
    <scope>NUCLEOTIDE SEQUENCE</scope>
    <source>
        <strain evidence="17">IB182363</strain>
    </source>
</reference>
<comment type="pathway">
    <text evidence="2 15">Cofactor biosynthesis; FAD biosynthesis; FAD from FMN: step 1/1.</text>
</comment>
<keyword evidence="7 15" id="KW-0548">Nucleotidyltransferase</keyword>
<evidence type="ECO:0000256" key="9">
    <source>
        <dbReference type="ARBA" id="ARBA00022777"/>
    </source>
</evidence>
<dbReference type="EMBL" id="JACXJA010000071">
    <property type="protein sequence ID" value="MBD2866805.1"/>
    <property type="molecule type" value="Genomic_DNA"/>
</dbReference>
<dbReference type="SUPFAM" id="SSF82114">
    <property type="entry name" value="Riboflavin kinase-like"/>
    <property type="match status" value="1"/>
</dbReference>
<evidence type="ECO:0000256" key="2">
    <source>
        <dbReference type="ARBA" id="ARBA00004726"/>
    </source>
</evidence>
<protein>
    <recommendedName>
        <fullName evidence="15">Riboflavin biosynthesis protein</fullName>
    </recommendedName>
    <domain>
        <recommendedName>
            <fullName evidence="15">Riboflavin kinase</fullName>
            <ecNumber evidence="15">2.7.1.26</ecNumber>
        </recommendedName>
        <alternativeName>
            <fullName evidence="15">Flavokinase</fullName>
        </alternativeName>
    </domain>
    <domain>
        <recommendedName>
            <fullName evidence="15">FMN adenylyltransferase</fullName>
            <ecNumber evidence="15">2.7.7.2</ecNumber>
        </recommendedName>
        <alternativeName>
            <fullName evidence="15">FAD pyrophosphorylase</fullName>
        </alternativeName>
        <alternativeName>
            <fullName evidence="15">FAD synthase</fullName>
        </alternativeName>
    </domain>
</protein>
<evidence type="ECO:0000256" key="5">
    <source>
        <dbReference type="ARBA" id="ARBA00022643"/>
    </source>
</evidence>
<comment type="catalytic activity">
    <reaction evidence="14 15">
        <text>FMN + ATP + H(+) = FAD + diphosphate</text>
        <dbReference type="Rhea" id="RHEA:17237"/>
        <dbReference type="ChEBI" id="CHEBI:15378"/>
        <dbReference type="ChEBI" id="CHEBI:30616"/>
        <dbReference type="ChEBI" id="CHEBI:33019"/>
        <dbReference type="ChEBI" id="CHEBI:57692"/>
        <dbReference type="ChEBI" id="CHEBI:58210"/>
        <dbReference type="EC" id="2.7.7.2"/>
    </reaction>
</comment>
<dbReference type="SMART" id="SM00904">
    <property type="entry name" value="Flavokinase"/>
    <property type="match status" value="1"/>
</dbReference>
<keyword evidence="4 15" id="KW-0285">Flavoprotein</keyword>
<comment type="caution">
    <text evidence="17">The sequence shown here is derived from an EMBL/GenBank/DDBJ whole genome shotgun (WGS) entry which is preliminary data.</text>
</comment>
<dbReference type="NCBIfam" id="NF004160">
    <property type="entry name" value="PRK05627.1-3"/>
    <property type="match status" value="1"/>
</dbReference>
<dbReference type="GO" id="GO:0005524">
    <property type="term" value="F:ATP binding"/>
    <property type="evidence" value="ECO:0007669"/>
    <property type="project" value="UniProtKB-UniRule"/>
</dbReference>
<dbReference type="GO" id="GO:0006747">
    <property type="term" value="P:FAD biosynthetic process"/>
    <property type="evidence" value="ECO:0007669"/>
    <property type="project" value="UniProtKB-UniRule"/>
</dbReference>
<keyword evidence="18" id="KW-1185">Reference proteome</keyword>
<evidence type="ECO:0000256" key="12">
    <source>
        <dbReference type="ARBA" id="ARBA00023268"/>
    </source>
</evidence>
<keyword evidence="8 15" id="KW-0547">Nucleotide-binding</keyword>
<dbReference type="GO" id="GO:0008531">
    <property type="term" value="F:riboflavin kinase activity"/>
    <property type="evidence" value="ECO:0007669"/>
    <property type="project" value="UniProtKB-UniRule"/>
</dbReference>
<dbReference type="SUPFAM" id="SSF52374">
    <property type="entry name" value="Nucleotidylyl transferase"/>
    <property type="match status" value="1"/>
</dbReference>
<dbReference type="CDD" id="cd02064">
    <property type="entry name" value="FAD_synthetase_N"/>
    <property type="match status" value="1"/>
</dbReference>
<dbReference type="Gene3D" id="3.40.50.620">
    <property type="entry name" value="HUPs"/>
    <property type="match status" value="1"/>
</dbReference>
<gene>
    <name evidence="17" type="ORF">IDH45_33035</name>
</gene>
<keyword evidence="12" id="KW-0511">Multifunctional enzyme</keyword>
<comment type="function">
    <text evidence="1">Catalyzes the phosphorylation of riboflavin to FMN followed by the adenylation of FMN to FAD.</text>
</comment>
<accession>A0A927CFW3</accession>
<evidence type="ECO:0000256" key="14">
    <source>
        <dbReference type="ARBA" id="ARBA00049494"/>
    </source>
</evidence>
<dbReference type="GO" id="GO:0009398">
    <property type="term" value="P:FMN biosynthetic process"/>
    <property type="evidence" value="ECO:0007669"/>
    <property type="project" value="UniProtKB-UniRule"/>
</dbReference>
<keyword evidence="11 15" id="KW-0067">ATP-binding</keyword>
<dbReference type="FunFam" id="3.40.50.620:FF:000021">
    <property type="entry name" value="Riboflavin biosynthesis protein"/>
    <property type="match status" value="1"/>
</dbReference>
<dbReference type="Gene3D" id="2.40.30.30">
    <property type="entry name" value="Riboflavin kinase-like"/>
    <property type="match status" value="1"/>
</dbReference>
<dbReference type="InterPro" id="IPR023465">
    <property type="entry name" value="Riboflavin_kinase_dom_sf"/>
</dbReference>
<dbReference type="GO" id="GO:0009231">
    <property type="term" value="P:riboflavin biosynthetic process"/>
    <property type="evidence" value="ECO:0007669"/>
    <property type="project" value="InterPro"/>
</dbReference>
<evidence type="ECO:0000256" key="10">
    <source>
        <dbReference type="ARBA" id="ARBA00022827"/>
    </source>
</evidence>
<organism evidence="17 18">
    <name type="scientific">Paenibacillus oceani</name>
    <dbReference type="NCBI Taxonomy" id="2772510"/>
    <lineage>
        <taxon>Bacteria</taxon>
        <taxon>Bacillati</taxon>
        <taxon>Bacillota</taxon>
        <taxon>Bacilli</taxon>
        <taxon>Bacillales</taxon>
        <taxon>Paenibacillaceae</taxon>
        <taxon>Paenibacillus</taxon>
    </lineage>
</organism>
<dbReference type="FunFam" id="2.40.30.30:FF:000003">
    <property type="entry name" value="Riboflavin biosynthesis protein"/>
    <property type="match status" value="1"/>
</dbReference>
<dbReference type="InterPro" id="IPR015864">
    <property type="entry name" value="FAD_synthase"/>
</dbReference>
<sequence>MQSIKLFYPIPNPLPGSPSSGQVLAIGDFDGLHLGHREVVSRAAETARKLGAPAAVMTFHPHPREVLGQDKYVRHLTPVREKLELFEQAGVNTAYLVRFDVPFSHITPSQFVEEVLIPLRVNTVVVGFDFKFGHKGSGNPDMMCELAAGRFAVEVVRPYCMDGIKVSSTLIREHLERGEVGRVQQLLGRSYAMTGTVIHGAARGRQIGFPTANIELDDLYVIPSNGVYAIRLELGGESFAGVMNIGTKPTFEDTDTRTLEAHLFDFSRTIYGEAVKVELIEFIRYEQKFSSIDELIAQIGRDVEQAKRITGHCAEKAENGVK</sequence>
<evidence type="ECO:0000256" key="7">
    <source>
        <dbReference type="ARBA" id="ARBA00022695"/>
    </source>
</evidence>
<dbReference type="InterPro" id="IPR015865">
    <property type="entry name" value="Riboflavin_kinase_bac/euk"/>
</dbReference>
<dbReference type="NCBIfam" id="TIGR00083">
    <property type="entry name" value="ribF"/>
    <property type="match status" value="1"/>
</dbReference>
<evidence type="ECO:0000256" key="3">
    <source>
        <dbReference type="ARBA" id="ARBA00005201"/>
    </source>
</evidence>
<dbReference type="Pfam" id="PF06574">
    <property type="entry name" value="FAD_syn"/>
    <property type="match status" value="1"/>
</dbReference>
<dbReference type="NCBIfam" id="NF004162">
    <property type="entry name" value="PRK05627.1-5"/>
    <property type="match status" value="1"/>
</dbReference>
<dbReference type="EC" id="2.7.7.2" evidence="15"/>
<evidence type="ECO:0000313" key="18">
    <source>
        <dbReference type="Proteomes" id="UP000639396"/>
    </source>
</evidence>
<keyword evidence="10 15" id="KW-0274">FAD</keyword>
<evidence type="ECO:0000259" key="16">
    <source>
        <dbReference type="SMART" id="SM00904"/>
    </source>
</evidence>
<comment type="similarity">
    <text evidence="15">Belongs to the ribF family.</text>
</comment>
<keyword evidence="6 15" id="KW-0808">Transferase</keyword>
<evidence type="ECO:0000256" key="1">
    <source>
        <dbReference type="ARBA" id="ARBA00002121"/>
    </source>
</evidence>
<evidence type="ECO:0000256" key="6">
    <source>
        <dbReference type="ARBA" id="ARBA00022679"/>
    </source>
</evidence>
<evidence type="ECO:0000256" key="11">
    <source>
        <dbReference type="ARBA" id="ARBA00022840"/>
    </source>
</evidence>
<dbReference type="RefSeq" id="WP_190932420.1">
    <property type="nucleotide sequence ID" value="NZ_JACXJA010000071.1"/>
</dbReference>
<dbReference type="AlphaFoldDB" id="A0A927CFW3"/>
<evidence type="ECO:0000313" key="17">
    <source>
        <dbReference type="EMBL" id="MBD2866805.1"/>
    </source>
</evidence>
<dbReference type="PIRSF" id="PIRSF004491">
    <property type="entry name" value="FAD_Synth"/>
    <property type="match status" value="1"/>
</dbReference>
<keyword evidence="5 15" id="KW-0288">FMN</keyword>
<feature type="domain" description="Riboflavin kinase" evidence="16">
    <location>
        <begin position="186"/>
        <end position="311"/>
    </location>
</feature>
<evidence type="ECO:0000256" key="8">
    <source>
        <dbReference type="ARBA" id="ARBA00022741"/>
    </source>
</evidence>
<proteinExistence type="inferred from homology"/>
<evidence type="ECO:0000256" key="4">
    <source>
        <dbReference type="ARBA" id="ARBA00022630"/>
    </source>
</evidence>
<dbReference type="InterPro" id="IPR023468">
    <property type="entry name" value="Riboflavin_kinase"/>
</dbReference>